<dbReference type="Proteomes" id="UP000002640">
    <property type="component" value="Unassembled WGS sequence"/>
</dbReference>
<dbReference type="GeneID" id="20645906"/>
<dbReference type="KEGG" id="psoj:PHYSODRAFT_329180"/>
<gene>
    <name evidence="2" type="ORF">PHYSODRAFT_329180</name>
</gene>
<protein>
    <submittedName>
        <fullName evidence="2">Uncharacterized protein</fullName>
    </submittedName>
</protein>
<name>G4ZA21_PHYSP</name>
<dbReference type="RefSeq" id="XP_009523877.1">
    <property type="nucleotide sequence ID" value="XM_009525582.1"/>
</dbReference>
<dbReference type="AlphaFoldDB" id="G4ZA21"/>
<evidence type="ECO:0000256" key="1">
    <source>
        <dbReference type="SAM" id="MobiDB-lite"/>
    </source>
</evidence>
<proteinExistence type="predicted"/>
<dbReference type="EMBL" id="JH159153">
    <property type="protein sequence ID" value="EGZ21160.1"/>
    <property type="molecule type" value="Genomic_DNA"/>
</dbReference>
<sequence length="713" mass="78192">MQTRPRQLRASPREAQKPSIKTYRRARLTLWTTARQPNPPTNVSQADELRGHVVRLECPYELAGRDWDGPIYAELIEPRELSPVHRSSFVEDDSVRRPGWICNLIYHSFDHDAARERHGDDQDPDDRAVIPFDRLTRPFERIRQPAPAPAAHVLIPCNVVWETQISRGDFVVGWWHGVPATSSPNLRTPRFRSRWRELEIGSVNNDELQRQLQEGLVPAGSDTTFDFSSASIPVISEFGRILKVCPLDYVRKYIGPSGSNARRLDEDEDSDSDAPADVLAVGLSRGRPLLHESPVIVGMRSPQQLAPPVPAQWLPGTLLAGDDAADISRAQDRDEGTAVSAVTAPTTSSSSPTAPATGARPAAGMQSPSLGTSDAASTNAQKMASKPEPATGGVAPAVRAERCLATPASGFNGTRLRPFVGMRIPPTPTVGTGKASVRRPSQLGLGVTITLEPAGAEWILAQKGHADYEDTHHMARDQDDFGQHTSQQTIEALTSGTTSFRPPAAELAVHQIAHVGPRPQCKESIGELRRYWQLPILDRVSAIQHHETLRNRYRVTKVTAKMIFAVSFGTRPLDHFLPPPAQSGGRHSVTHDSATWGAGDTVFSIVHADAANDTWDNAPRDLVYAMINLYTLVFTRLFQSIQDDHHASVLADEARATLSHSSPDYIRLVRQIIDTALMDTWARQIEYGSSASRRLKPATARDAAAPEPNDGAF</sequence>
<feature type="compositionally biased region" description="Low complexity" evidence="1">
    <location>
        <begin position="337"/>
        <end position="364"/>
    </location>
</feature>
<organism evidence="2 3">
    <name type="scientific">Phytophthora sojae (strain P6497)</name>
    <name type="common">Soybean stem and root rot agent</name>
    <name type="synonym">Phytophthora megasperma f. sp. glycines</name>
    <dbReference type="NCBI Taxonomy" id="1094619"/>
    <lineage>
        <taxon>Eukaryota</taxon>
        <taxon>Sar</taxon>
        <taxon>Stramenopiles</taxon>
        <taxon>Oomycota</taxon>
        <taxon>Peronosporomycetes</taxon>
        <taxon>Peronosporales</taxon>
        <taxon>Peronosporaceae</taxon>
        <taxon>Phytophthora</taxon>
    </lineage>
</organism>
<dbReference type="InParanoid" id="G4ZA21"/>
<evidence type="ECO:0000313" key="2">
    <source>
        <dbReference type="EMBL" id="EGZ21160.1"/>
    </source>
</evidence>
<reference evidence="2 3" key="1">
    <citation type="journal article" date="2006" name="Science">
        <title>Phytophthora genome sequences uncover evolutionary origins and mechanisms of pathogenesis.</title>
        <authorList>
            <person name="Tyler B.M."/>
            <person name="Tripathy S."/>
            <person name="Zhang X."/>
            <person name="Dehal P."/>
            <person name="Jiang R.H."/>
            <person name="Aerts A."/>
            <person name="Arredondo F.D."/>
            <person name="Baxter L."/>
            <person name="Bensasson D."/>
            <person name="Beynon J.L."/>
            <person name="Chapman J."/>
            <person name="Damasceno C.M."/>
            <person name="Dorrance A.E."/>
            <person name="Dou D."/>
            <person name="Dickerman A.W."/>
            <person name="Dubchak I.L."/>
            <person name="Garbelotto M."/>
            <person name="Gijzen M."/>
            <person name="Gordon S.G."/>
            <person name="Govers F."/>
            <person name="Grunwald N.J."/>
            <person name="Huang W."/>
            <person name="Ivors K.L."/>
            <person name="Jones R.W."/>
            <person name="Kamoun S."/>
            <person name="Krampis K."/>
            <person name="Lamour K.H."/>
            <person name="Lee M.K."/>
            <person name="McDonald W.H."/>
            <person name="Medina M."/>
            <person name="Meijer H.J."/>
            <person name="Nordberg E.K."/>
            <person name="Maclean D.J."/>
            <person name="Ospina-Giraldo M.D."/>
            <person name="Morris P.F."/>
            <person name="Phuntumart V."/>
            <person name="Putnam N.H."/>
            <person name="Rash S."/>
            <person name="Rose J.K."/>
            <person name="Sakihama Y."/>
            <person name="Salamov A.A."/>
            <person name="Savidor A."/>
            <person name="Scheuring C.F."/>
            <person name="Smith B.M."/>
            <person name="Sobral B.W."/>
            <person name="Terry A."/>
            <person name="Torto-Alalibo T.A."/>
            <person name="Win J."/>
            <person name="Xu Z."/>
            <person name="Zhang H."/>
            <person name="Grigoriev I.V."/>
            <person name="Rokhsar D.S."/>
            <person name="Boore J.L."/>
        </authorList>
    </citation>
    <scope>NUCLEOTIDE SEQUENCE [LARGE SCALE GENOMIC DNA]</scope>
    <source>
        <strain evidence="2 3">P6497</strain>
    </source>
</reference>
<accession>G4ZA21</accession>
<keyword evidence="3" id="KW-1185">Reference proteome</keyword>
<dbReference type="OMA" id="RERRAHC"/>
<feature type="compositionally biased region" description="Polar residues" evidence="1">
    <location>
        <begin position="366"/>
        <end position="382"/>
    </location>
</feature>
<feature type="region of interest" description="Disordered" evidence="1">
    <location>
        <begin position="330"/>
        <end position="394"/>
    </location>
</feature>
<evidence type="ECO:0000313" key="3">
    <source>
        <dbReference type="Proteomes" id="UP000002640"/>
    </source>
</evidence>